<proteinExistence type="predicted"/>
<dbReference type="AlphaFoldDB" id="A0A9J6CMK0"/>
<reference evidence="2" key="1">
    <citation type="submission" date="2021-03" db="EMBL/GenBank/DDBJ databases">
        <title>Chromosome level genome of the anhydrobiotic midge Polypedilum vanderplanki.</title>
        <authorList>
            <person name="Yoshida Y."/>
            <person name="Kikawada T."/>
            <person name="Gusev O."/>
        </authorList>
    </citation>
    <scope>NUCLEOTIDE SEQUENCE</scope>
    <source>
        <strain evidence="2">NIAS01</strain>
        <tissue evidence="2">Whole body or cell culture</tissue>
    </source>
</reference>
<dbReference type="Pfam" id="PF06910">
    <property type="entry name" value="MEA1"/>
    <property type="match status" value="1"/>
</dbReference>
<evidence type="ECO:0008006" key="4">
    <source>
        <dbReference type="Google" id="ProtNLM"/>
    </source>
</evidence>
<evidence type="ECO:0000313" key="3">
    <source>
        <dbReference type="Proteomes" id="UP001107558"/>
    </source>
</evidence>
<feature type="region of interest" description="Disordered" evidence="1">
    <location>
        <begin position="52"/>
        <end position="74"/>
    </location>
</feature>
<evidence type="ECO:0000256" key="1">
    <source>
        <dbReference type="SAM" id="MobiDB-lite"/>
    </source>
</evidence>
<feature type="compositionally biased region" description="Acidic residues" evidence="1">
    <location>
        <begin position="58"/>
        <end position="70"/>
    </location>
</feature>
<keyword evidence="3" id="KW-1185">Reference proteome</keyword>
<dbReference type="Proteomes" id="UP001107558">
    <property type="component" value="Chromosome 1"/>
</dbReference>
<comment type="caution">
    <text evidence="2">The sequence shown here is derived from an EMBL/GenBank/DDBJ whole genome shotgun (WGS) entry which is preliminary data.</text>
</comment>
<dbReference type="EMBL" id="JADBJN010000001">
    <property type="protein sequence ID" value="KAG5682838.1"/>
    <property type="molecule type" value="Genomic_DNA"/>
</dbReference>
<gene>
    <name evidence="2" type="ORF">PVAND_012160</name>
</gene>
<name>A0A9J6CMK0_POLVA</name>
<organism evidence="2 3">
    <name type="scientific">Polypedilum vanderplanki</name>
    <name type="common">Sleeping chironomid midge</name>
    <dbReference type="NCBI Taxonomy" id="319348"/>
    <lineage>
        <taxon>Eukaryota</taxon>
        <taxon>Metazoa</taxon>
        <taxon>Ecdysozoa</taxon>
        <taxon>Arthropoda</taxon>
        <taxon>Hexapoda</taxon>
        <taxon>Insecta</taxon>
        <taxon>Pterygota</taxon>
        <taxon>Neoptera</taxon>
        <taxon>Endopterygota</taxon>
        <taxon>Diptera</taxon>
        <taxon>Nematocera</taxon>
        <taxon>Chironomoidea</taxon>
        <taxon>Chironomidae</taxon>
        <taxon>Chironominae</taxon>
        <taxon>Polypedilum</taxon>
        <taxon>Polypedilum</taxon>
    </lineage>
</organism>
<accession>A0A9J6CMK0</accession>
<evidence type="ECO:0000313" key="2">
    <source>
        <dbReference type="EMBL" id="KAG5682838.1"/>
    </source>
</evidence>
<protein>
    <recommendedName>
        <fullName evidence="4">Male-enhanced antigen 1</fullName>
    </recommendedName>
</protein>
<sequence length="173" mass="19481">MGPDPEKISNNGNFEQHSEYIMNQIDDDDGMEVNEQNNEGYLRLNLDNVNEYIPANDSTDDESDDEEENEFSIPENVQQANTSLNIPPSINVPNITTASSEIVASLWNQKNESSNGNDSSIELSTEKSQQITQIMSKISLPNAPNWLDELSTEVVLERIRRRTETDSINMKST</sequence>
<dbReference type="OrthoDB" id="5593200at2759"/>